<keyword evidence="5" id="KW-0073">Auxin biosynthesis</keyword>
<evidence type="ECO:0000313" key="8">
    <source>
        <dbReference type="EMBL" id="KAB1159398.1"/>
    </source>
</evidence>
<evidence type="ECO:0000259" key="7">
    <source>
        <dbReference type="Pfam" id="PF01593"/>
    </source>
</evidence>
<dbReference type="SUPFAM" id="SSF51905">
    <property type="entry name" value="FAD/NAD(P)-binding domain"/>
    <property type="match status" value="1"/>
</dbReference>
<keyword evidence="9" id="KW-1185">Reference proteome</keyword>
<dbReference type="PROSITE" id="PS51257">
    <property type="entry name" value="PROKAR_LIPOPROTEIN"/>
    <property type="match status" value="1"/>
</dbReference>
<sequence length="397" mass="44916">MSKLLNSTLSTFLSIFFLTSTMVSCNRKTDIINQNDFEGEVIIIGAGAAGLAAAKMLDSKGINYKILEATNYYGGRVQKNNDFADFPIDEGAEWIHADKSILNTLIGKEGKEPSIETILYQPMNVYSFDGKNYKKVPKTSLEYAYSLFTEYKFKNTTWYDYLDNHFAKNVKHNIIYNTKITTIDYTGNKVKIVTEKGKEYQADKVILTVSVGVLKSKAINFIPALTSNKIKAIESVDFLPGFKLFLKFSEKFYPDMIACETSNGEKTFYDVAYHKNSQDNVLGLLSTGISAEKYYQLGSQEKIIKEVLKELDEIYDGKASKHYLGKYLIKNWGKQIYTLGTWTSNETDTSSLKELNKPLQNKVFFAGETYDLNEERSTVQGAILSGYNTVKLILEKN</sequence>
<dbReference type="EC" id="1.13.12.3" evidence="3"/>
<dbReference type="InterPro" id="IPR036188">
    <property type="entry name" value="FAD/NAD-bd_sf"/>
</dbReference>
<dbReference type="RefSeq" id="WP_150898617.1">
    <property type="nucleotide sequence ID" value="NZ_WAAU01000008.1"/>
</dbReference>
<evidence type="ECO:0000256" key="5">
    <source>
        <dbReference type="ARBA" id="ARBA00023070"/>
    </source>
</evidence>
<organism evidence="8 9">
    <name type="scientific">Tenacibaculum aiptasiae</name>
    <dbReference type="NCBI Taxonomy" id="426481"/>
    <lineage>
        <taxon>Bacteria</taxon>
        <taxon>Pseudomonadati</taxon>
        <taxon>Bacteroidota</taxon>
        <taxon>Flavobacteriia</taxon>
        <taxon>Flavobacteriales</taxon>
        <taxon>Flavobacteriaceae</taxon>
        <taxon>Tenacibaculum</taxon>
    </lineage>
</organism>
<dbReference type="Gene3D" id="3.50.50.60">
    <property type="entry name" value="FAD/NAD(P)-binding domain"/>
    <property type="match status" value="2"/>
</dbReference>
<evidence type="ECO:0000256" key="3">
    <source>
        <dbReference type="ARBA" id="ARBA00012535"/>
    </source>
</evidence>
<evidence type="ECO:0000313" key="9">
    <source>
        <dbReference type="Proteomes" id="UP000467305"/>
    </source>
</evidence>
<gene>
    <name evidence="8" type="ORF">F7018_03540</name>
</gene>
<dbReference type="GO" id="GO:0050361">
    <property type="term" value="F:tryptophan 2-monooxygenase activity"/>
    <property type="evidence" value="ECO:0007669"/>
    <property type="project" value="UniProtKB-EC"/>
</dbReference>
<comment type="similarity">
    <text evidence="2">Belongs to the tryptophan 2-monooxygenase family.</text>
</comment>
<dbReference type="PRINTS" id="PR00420">
    <property type="entry name" value="RNGMNOXGNASE"/>
</dbReference>
<reference evidence="8 9" key="1">
    <citation type="submission" date="2019-09" db="EMBL/GenBank/DDBJ databases">
        <authorList>
            <person name="Cao W.R."/>
        </authorList>
    </citation>
    <scope>NUCLEOTIDE SEQUENCE [LARGE SCALE GENOMIC DNA]</scope>
    <source>
        <strain evidence="9">a4</strain>
    </source>
</reference>
<comment type="pathway">
    <text evidence="1">Plant hormone metabolism; auxin biosynthesis.</text>
</comment>
<dbReference type="SUPFAM" id="SSF54373">
    <property type="entry name" value="FAD-linked reductases, C-terminal domain"/>
    <property type="match status" value="1"/>
</dbReference>
<evidence type="ECO:0000256" key="1">
    <source>
        <dbReference type="ARBA" id="ARBA00004814"/>
    </source>
</evidence>
<dbReference type="InterPro" id="IPR050281">
    <property type="entry name" value="Flavin_monoamine_oxidase"/>
</dbReference>
<dbReference type="PANTHER" id="PTHR10742:SF410">
    <property type="entry name" value="LYSINE-SPECIFIC HISTONE DEMETHYLASE 2"/>
    <property type="match status" value="1"/>
</dbReference>
<dbReference type="PANTHER" id="PTHR10742">
    <property type="entry name" value="FLAVIN MONOAMINE OXIDASE"/>
    <property type="match status" value="1"/>
</dbReference>
<dbReference type="Gene3D" id="3.90.660.10">
    <property type="match status" value="2"/>
</dbReference>
<accession>A0A7J5AP56</accession>
<dbReference type="EMBL" id="WAAU01000008">
    <property type="protein sequence ID" value="KAB1159398.1"/>
    <property type="molecule type" value="Genomic_DNA"/>
</dbReference>
<feature type="domain" description="Amine oxidase" evidence="7">
    <location>
        <begin position="159"/>
        <end position="394"/>
    </location>
</feature>
<dbReference type="Pfam" id="PF01593">
    <property type="entry name" value="Amino_oxidase"/>
    <property type="match status" value="2"/>
</dbReference>
<dbReference type="InterPro" id="IPR002937">
    <property type="entry name" value="Amino_oxidase"/>
</dbReference>
<feature type="domain" description="Amine oxidase" evidence="7">
    <location>
        <begin position="49"/>
        <end position="148"/>
    </location>
</feature>
<name>A0A7J5AP56_9FLAO</name>
<evidence type="ECO:0000256" key="6">
    <source>
        <dbReference type="ARBA" id="ARBA00047321"/>
    </source>
</evidence>
<proteinExistence type="inferred from homology"/>
<evidence type="ECO:0000256" key="4">
    <source>
        <dbReference type="ARBA" id="ARBA00017871"/>
    </source>
</evidence>
<dbReference type="Proteomes" id="UP000467305">
    <property type="component" value="Unassembled WGS sequence"/>
</dbReference>
<comment type="catalytic activity">
    <reaction evidence="6">
        <text>L-tryptophan + O2 = indole-3-acetamide + CO2 + H2O</text>
        <dbReference type="Rhea" id="RHEA:16165"/>
        <dbReference type="ChEBI" id="CHEBI:15377"/>
        <dbReference type="ChEBI" id="CHEBI:15379"/>
        <dbReference type="ChEBI" id="CHEBI:16031"/>
        <dbReference type="ChEBI" id="CHEBI:16526"/>
        <dbReference type="ChEBI" id="CHEBI:57912"/>
        <dbReference type="EC" id="1.13.12.3"/>
    </reaction>
</comment>
<evidence type="ECO:0000256" key="2">
    <source>
        <dbReference type="ARBA" id="ARBA00005833"/>
    </source>
</evidence>
<dbReference type="OrthoDB" id="9767561at2"/>
<dbReference type="GO" id="GO:0009851">
    <property type="term" value="P:auxin biosynthetic process"/>
    <property type="evidence" value="ECO:0007669"/>
    <property type="project" value="UniProtKB-KW"/>
</dbReference>
<dbReference type="AlphaFoldDB" id="A0A7J5AP56"/>
<protein>
    <recommendedName>
        <fullName evidence="4">Tryptophan 2-monooxygenase</fullName>
        <ecNumber evidence="3">1.13.12.3</ecNumber>
    </recommendedName>
</protein>
<comment type="caution">
    <text evidence="8">The sequence shown here is derived from an EMBL/GenBank/DDBJ whole genome shotgun (WGS) entry which is preliminary data.</text>
</comment>